<dbReference type="InterPro" id="IPR027417">
    <property type="entry name" value="P-loop_NTPase"/>
</dbReference>
<dbReference type="NCBIfam" id="TIGR00682">
    <property type="entry name" value="lpxK"/>
    <property type="match status" value="1"/>
</dbReference>
<evidence type="ECO:0000256" key="11">
    <source>
        <dbReference type="ARBA" id="ARBA00023098"/>
    </source>
</evidence>
<keyword evidence="10" id="KW-0067">ATP-binding</keyword>
<evidence type="ECO:0000256" key="10">
    <source>
        <dbReference type="ARBA" id="ARBA00022840"/>
    </source>
</evidence>
<keyword evidence="7 13" id="KW-0808">Transferase</keyword>
<dbReference type="GO" id="GO:0005524">
    <property type="term" value="F:ATP binding"/>
    <property type="evidence" value="ECO:0007669"/>
    <property type="project" value="UniProtKB-KW"/>
</dbReference>
<evidence type="ECO:0000256" key="1">
    <source>
        <dbReference type="ARBA" id="ARBA00002274"/>
    </source>
</evidence>
<sequence length="341" mass="37813">MSFVDKIWYEKSLSAWLLSLPLRPFSWIFAFISALRRQCYQSGVFKSTAPLLPVVIVGGLSAGGSGKTPLCIALIKELQRRGYKPGLISRGYRAQCKKFPFRLEADTPARTAGDEPFLIKHETGAEVVIDPRRERGAQYLAELGVNVIISDDGMQHYALDRDVEIAVVDGVRMFGNKKLLPAGPLREGLWRLKSVDSVVINGPVSQIRFTSMVLHPQAPKPLNPEFAGTIEKGSGVIALAGIGNPDRFYKTLEDFGFAIKGVIRASDHERIPVHKIKEAAKKAPVVMTAKDAVKYSSETLSNVFVLNVEAFLSSSFYDDVENLIKNAKNKIELRARRQKKQ</sequence>
<dbReference type="Pfam" id="PF02606">
    <property type="entry name" value="LpxK"/>
    <property type="match status" value="1"/>
</dbReference>
<dbReference type="PANTHER" id="PTHR42724">
    <property type="entry name" value="TETRAACYLDISACCHARIDE 4'-KINASE"/>
    <property type="match status" value="1"/>
</dbReference>
<gene>
    <name evidence="13" type="ORF">IAB19_10845</name>
</gene>
<dbReference type="EC" id="2.7.1.130" evidence="3 12"/>
<proteinExistence type="inferred from homology"/>
<comment type="pathway">
    <text evidence="2">Glycolipid biosynthesis; lipid IV(A) biosynthesis; lipid IV(A) from (3R)-3-hydroxytetradecanoyl-[acyl-carrier-protein] and UDP-N-acetyl-alpha-D-glucosamine: step 6/6.</text>
</comment>
<dbReference type="GO" id="GO:0009029">
    <property type="term" value="F:lipid-A 4'-kinase activity"/>
    <property type="evidence" value="ECO:0007669"/>
    <property type="project" value="UniProtKB-UniRule"/>
</dbReference>
<evidence type="ECO:0000256" key="12">
    <source>
        <dbReference type="NCBIfam" id="TIGR00682"/>
    </source>
</evidence>
<dbReference type="HAMAP" id="MF_00409">
    <property type="entry name" value="LpxK"/>
    <property type="match status" value="1"/>
</dbReference>
<evidence type="ECO:0000256" key="8">
    <source>
        <dbReference type="ARBA" id="ARBA00022741"/>
    </source>
</evidence>
<evidence type="ECO:0000313" key="13">
    <source>
        <dbReference type="EMBL" id="MBO8416867.1"/>
    </source>
</evidence>
<organism evidence="13 14">
    <name type="scientific">Candidatus Avisuccinivibrio stercorigallinarum</name>
    <dbReference type="NCBI Taxonomy" id="2840704"/>
    <lineage>
        <taxon>Bacteria</taxon>
        <taxon>Pseudomonadati</taxon>
        <taxon>Pseudomonadota</taxon>
        <taxon>Gammaproteobacteria</taxon>
        <taxon>Aeromonadales</taxon>
        <taxon>Succinivibrionaceae</taxon>
        <taxon>Succinivibrionaceae incertae sedis</taxon>
        <taxon>Candidatus Avisuccinivibrio</taxon>
    </lineage>
</organism>
<reference evidence="13" key="2">
    <citation type="journal article" date="2021" name="PeerJ">
        <title>Extensive microbial diversity within the chicken gut microbiome revealed by metagenomics and culture.</title>
        <authorList>
            <person name="Gilroy R."/>
            <person name="Ravi A."/>
            <person name="Getino M."/>
            <person name="Pursley I."/>
            <person name="Horton D.L."/>
            <person name="Alikhan N.F."/>
            <person name="Baker D."/>
            <person name="Gharbi K."/>
            <person name="Hall N."/>
            <person name="Watson M."/>
            <person name="Adriaenssens E.M."/>
            <person name="Foster-Nyarko E."/>
            <person name="Jarju S."/>
            <person name="Secka A."/>
            <person name="Antonio M."/>
            <person name="Oren A."/>
            <person name="Chaudhuri R.R."/>
            <person name="La Ragione R."/>
            <person name="Hildebrand F."/>
            <person name="Pallen M.J."/>
        </authorList>
    </citation>
    <scope>NUCLEOTIDE SEQUENCE</scope>
    <source>
        <strain evidence="13">17213</strain>
    </source>
</reference>
<dbReference type="SUPFAM" id="SSF52540">
    <property type="entry name" value="P-loop containing nucleoside triphosphate hydrolases"/>
    <property type="match status" value="1"/>
</dbReference>
<evidence type="ECO:0000256" key="4">
    <source>
        <dbReference type="ARBA" id="ARBA00016436"/>
    </source>
</evidence>
<comment type="caution">
    <text evidence="13">The sequence shown here is derived from an EMBL/GenBank/DDBJ whole genome shotgun (WGS) entry which is preliminary data.</text>
</comment>
<evidence type="ECO:0000256" key="2">
    <source>
        <dbReference type="ARBA" id="ARBA00004870"/>
    </source>
</evidence>
<dbReference type="GO" id="GO:0009245">
    <property type="term" value="P:lipid A biosynthetic process"/>
    <property type="evidence" value="ECO:0007669"/>
    <property type="project" value="UniProtKB-UniRule"/>
</dbReference>
<evidence type="ECO:0000256" key="7">
    <source>
        <dbReference type="ARBA" id="ARBA00022679"/>
    </source>
</evidence>
<name>A0A9D9DD45_9GAMM</name>
<dbReference type="PANTHER" id="PTHR42724:SF1">
    <property type="entry name" value="TETRAACYLDISACCHARIDE 4'-KINASE, MITOCHONDRIAL-RELATED"/>
    <property type="match status" value="1"/>
</dbReference>
<keyword evidence="9" id="KW-0418">Kinase</keyword>
<evidence type="ECO:0000256" key="9">
    <source>
        <dbReference type="ARBA" id="ARBA00022777"/>
    </source>
</evidence>
<evidence type="ECO:0000256" key="6">
    <source>
        <dbReference type="ARBA" id="ARBA00022556"/>
    </source>
</evidence>
<dbReference type="GO" id="GO:0009244">
    <property type="term" value="P:lipopolysaccharide core region biosynthetic process"/>
    <property type="evidence" value="ECO:0007669"/>
    <property type="project" value="TreeGrafter"/>
</dbReference>
<accession>A0A9D9DD45</accession>
<evidence type="ECO:0000256" key="3">
    <source>
        <dbReference type="ARBA" id="ARBA00012071"/>
    </source>
</evidence>
<dbReference type="Proteomes" id="UP000823631">
    <property type="component" value="Unassembled WGS sequence"/>
</dbReference>
<feature type="non-terminal residue" evidence="13">
    <location>
        <position position="341"/>
    </location>
</feature>
<reference evidence="13" key="1">
    <citation type="submission" date="2020-10" db="EMBL/GenBank/DDBJ databases">
        <authorList>
            <person name="Gilroy R."/>
        </authorList>
    </citation>
    <scope>NUCLEOTIDE SEQUENCE</scope>
    <source>
        <strain evidence="13">17213</strain>
    </source>
</reference>
<evidence type="ECO:0000313" key="14">
    <source>
        <dbReference type="Proteomes" id="UP000823631"/>
    </source>
</evidence>
<keyword evidence="11" id="KW-0443">Lipid metabolism</keyword>
<keyword evidence="8" id="KW-0547">Nucleotide-binding</keyword>
<dbReference type="GO" id="GO:0005886">
    <property type="term" value="C:plasma membrane"/>
    <property type="evidence" value="ECO:0007669"/>
    <property type="project" value="TreeGrafter"/>
</dbReference>
<protein>
    <recommendedName>
        <fullName evidence="4 12">Tetraacyldisaccharide 4'-kinase</fullName>
        <ecNumber evidence="3 12">2.7.1.130</ecNumber>
    </recommendedName>
</protein>
<dbReference type="InterPro" id="IPR003758">
    <property type="entry name" value="LpxK"/>
</dbReference>
<evidence type="ECO:0000256" key="5">
    <source>
        <dbReference type="ARBA" id="ARBA00022516"/>
    </source>
</evidence>
<dbReference type="EMBL" id="JADINH010000218">
    <property type="protein sequence ID" value="MBO8416867.1"/>
    <property type="molecule type" value="Genomic_DNA"/>
</dbReference>
<keyword evidence="6" id="KW-0441">Lipid A biosynthesis</keyword>
<keyword evidence="5" id="KW-0444">Lipid biosynthesis</keyword>
<comment type="function">
    <text evidence="1">Transfers the gamma-phosphate of ATP to the 4'-position of a tetraacyldisaccharide 1-phosphate intermediate (termed DS-1-P) to form tetraacyldisaccharide 1,4'-bis-phosphate (lipid IVA).</text>
</comment>
<dbReference type="AlphaFoldDB" id="A0A9D9DD45"/>